<proteinExistence type="predicted"/>
<dbReference type="InterPro" id="IPR022441">
    <property type="entry name" value="Para_beta_helix_rpt-2"/>
</dbReference>
<dbReference type="RefSeq" id="WP_141872960.1">
    <property type="nucleotide sequence ID" value="NZ_VFOX01000001.1"/>
</dbReference>
<dbReference type="InterPro" id="IPR006626">
    <property type="entry name" value="PbH1"/>
</dbReference>
<evidence type="ECO:0000313" key="1">
    <source>
        <dbReference type="EMBL" id="TQL87181.1"/>
    </source>
</evidence>
<dbReference type="EMBL" id="VFOX01000001">
    <property type="protein sequence ID" value="TQL87181.1"/>
    <property type="molecule type" value="Genomic_DNA"/>
</dbReference>
<dbReference type="OrthoDB" id="5007922at2"/>
<gene>
    <name evidence="1" type="ORF">FB560_2848</name>
</gene>
<dbReference type="Gene3D" id="2.160.20.10">
    <property type="entry name" value="Single-stranded right-handed beta-helix, Pectin lyase-like"/>
    <property type="match status" value="1"/>
</dbReference>
<name>A0A543BQT4_9MICO</name>
<sequence>MRGPRAAGWRSEEVSLKEVTIHAAPGAAVIAAECEETLISECSVAITPNSTRWISANADGIHNPGGRVGPRLLRNRLQSMHDDGINIYSKARLAGGAVAADLSLLLGDGPMHVAVGDRLQAYLPATGAVRGTATVTNVVGDELSGGPLTVYLSAPIPGLQAGDEIYNLDYAASGFDVAENTISENRGLGICIRASEGRVRKNTLTDLAHWGMWVGNNSGYREGPVGVHDVVFANNSIARPCLDRTLTGWPSASAAIMVQNFNAVYEPGSSQAHGSLTFRSNHLEDPPRFGIYIGGAQDVDVRNTTIVETANNPRSSAPTAMLGIENTTDIDVRNLDVTQAQAPRDDVWVGPAVSGYSIR</sequence>
<dbReference type="SUPFAM" id="SSF51126">
    <property type="entry name" value="Pectin lyase-like"/>
    <property type="match status" value="2"/>
</dbReference>
<dbReference type="Proteomes" id="UP000317209">
    <property type="component" value="Unassembled WGS sequence"/>
</dbReference>
<accession>A0A543BQT4</accession>
<dbReference type="AlphaFoldDB" id="A0A543BQT4"/>
<evidence type="ECO:0000313" key="2">
    <source>
        <dbReference type="Proteomes" id="UP000317209"/>
    </source>
</evidence>
<dbReference type="InterPro" id="IPR012334">
    <property type="entry name" value="Pectin_lyas_fold"/>
</dbReference>
<organism evidence="1 2">
    <name type="scientific">Microbacterium saperdae</name>
    <dbReference type="NCBI Taxonomy" id="69368"/>
    <lineage>
        <taxon>Bacteria</taxon>
        <taxon>Bacillati</taxon>
        <taxon>Actinomycetota</taxon>
        <taxon>Actinomycetes</taxon>
        <taxon>Micrococcales</taxon>
        <taxon>Microbacteriaceae</taxon>
        <taxon>Microbacterium</taxon>
    </lineage>
</organism>
<dbReference type="SMART" id="SM00710">
    <property type="entry name" value="PbH1"/>
    <property type="match status" value="4"/>
</dbReference>
<reference evidence="1 2" key="1">
    <citation type="submission" date="2019-06" db="EMBL/GenBank/DDBJ databases">
        <title>Sequencing the genomes of 1000 actinobacteria strains.</title>
        <authorList>
            <person name="Klenk H.-P."/>
        </authorList>
    </citation>
    <scope>NUCLEOTIDE SEQUENCE [LARGE SCALE GENOMIC DNA]</scope>
    <source>
        <strain evidence="1 2">DSM 20169</strain>
    </source>
</reference>
<dbReference type="NCBIfam" id="TIGR03804">
    <property type="entry name" value="para_beta_helix"/>
    <property type="match status" value="1"/>
</dbReference>
<dbReference type="InterPro" id="IPR011050">
    <property type="entry name" value="Pectin_lyase_fold/virulence"/>
</dbReference>
<keyword evidence="2" id="KW-1185">Reference proteome</keyword>
<comment type="caution">
    <text evidence="1">The sequence shown here is derived from an EMBL/GenBank/DDBJ whole genome shotgun (WGS) entry which is preliminary data.</text>
</comment>
<protein>
    <submittedName>
        <fullName evidence="1">Parallel beta-helix repeat protein</fullName>
    </submittedName>
</protein>